<dbReference type="HOGENOM" id="CLU_2820868_0_0_2"/>
<proteinExistence type="predicted"/>
<dbReference type="STRING" id="1434110.MSHOH_1180"/>
<gene>
    <name evidence="1" type="ORF">MSHOH_1180</name>
</gene>
<protein>
    <submittedName>
        <fullName evidence="1">Uncharacterized protein</fullName>
    </submittedName>
</protein>
<dbReference type="KEGG" id="mhor:MSHOH_1180"/>
<dbReference type="AlphaFoldDB" id="A0A0E3SDU7"/>
<accession>A0A0E3SDU7</accession>
<dbReference type="PATRIC" id="fig|1434110.4.peg.1466"/>
<dbReference type="Proteomes" id="UP000033101">
    <property type="component" value="Chromosome"/>
</dbReference>
<dbReference type="EMBL" id="CP009516">
    <property type="protein sequence ID" value="AKB77663.1"/>
    <property type="molecule type" value="Genomic_DNA"/>
</dbReference>
<organism evidence="1 2">
    <name type="scientific">Methanosarcina horonobensis HB-1 = JCM 15518</name>
    <dbReference type="NCBI Taxonomy" id="1434110"/>
    <lineage>
        <taxon>Archaea</taxon>
        <taxon>Methanobacteriati</taxon>
        <taxon>Methanobacteriota</taxon>
        <taxon>Stenosarchaea group</taxon>
        <taxon>Methanomicrobia</taxon>
        <taxon>Methanosarcinales</taxon>
        <taxon>Methanosarcinaceae</taxon>
        <taxon>Methanosarcina</taxon>
    </lineage>
</organism>
<sequence>MPPPACLAALPKRRKNVKVGTNRKSKGRKKLENMIRAEVVYYLFSSVSFFSSARPLSFVSVTRMVQ</sequence>
<name>A0A0E3SDU7_9EURY</name>
<keyword evidence="2" id="KW-1185">Reference proteome</keyword>
<evidence type="ECO:0000313" key="2">
    <source>
        <dbReference type="Proteomes" id="UP000033101"/>
    </source>
</evidence>
<reference evidence="1 2" key="1">
    <citation type="submission" date="2014-07" db="EMBL/GenBank/DDBJ databases">
        <title>Methanogenic archaea and the global carbon cycle.</title>
        <authorList>
            <person name="Henriksen J.R."/>
            <person name="Luke J."/>
            <person name="Reinhart S."/>
            <person name="Benedict M.N."/>
            <person name="Youngblut N.D."/>
            <person name="Metcalf M.E."/>
            <person name="Whitaker R.J."/>
            <person name="Metcalf W.W."/>
        </authorList>
    </citation>
    <scope>NUCLEOTIDE SEQUENCE [LARGE SCALE GENOMIC DNA]</scope>
    <source>
        <strain evidence="1 2">HB-1</strain>
    </source>
</reference>
<evidence type="ECO:0000313" key="1">
    <source>
        <dbReference type="EMBL" id="AKB77663.1"/>
    </source>
</evidence>